<keyword evidence="6" id="KW-1185">Reference proteome</keyword>
<sequence>MSLTVALVDLEEVIAFGVAAQVARHAPDVKVVGLRRGVPARVDLALHDPVTREGEPHAGAGRLATDPLVGRVVAFSWDVDRIPVTTLAARGYDAALSARLPGQLLVASLLQVHHGRLTLHAAPSGRRGADWPGREQGLTVRESDVLSLIAGGLSNHEISVQLNLSINSVKSYIRSAYRTIDVDSRTKAVLWGITHGLRTPGAPTERARR</sequence>
<feature type="domain" description="HTH luxR-type" evidence="4">
    <location>
        <begin position="131"/>
        <end position="196"/>
    </location>
</feature>
<protein>
    <submittedName>
        <fullName evidence="5">DNA-binding NarL/FixJ family response regulator</fullName>
    </submittedName>
</protein>
<evidence type="ECO:0000256" key="3">
    <source>
        <dbReference type="ARBA" id="ARBA00023163"/>
    </source>
</evidence>
<dbReference type="SUPFAM" id="SSF46894">
    <property type="entry name" value="C-terminal effector domain of the bipartite response regulators"/>
    <property type="match status" value="1"/>
</dbReference>
<name>A0A7Y9H782_9ACTN</name>
<comment type="caution">
    <text evidence="5">The sequence shown here is derived from an EMBL/GenBank/DDBJ whole genome shotgun (WGS) entry which is preliminary data.</text>
</comment>
<evidence type="ECO:0000259" key="4">
    <source>
        <dbReference type="PROSITE" id="PS50043"/>
    </source>
</evidence>
<dbReference type="SMART" id="SM00421">
    <property type="entry name" value="HTH_LUXR"/>
    <property type="match status" value="1"/>
</dbReference>
<dbReference type="PANTHER" id="PTHR44688">
    <property type="entry name" value="DNA-BINDING TRANSCRIPTIONAL ACTIVATOR DEVR_DOSR"/>
    <property type="match status" value="1"/>
</dbReference>
<dbReference type="InterPro" id="IPR016032">
    <property type="entry name" value="Sig_transdc_resp-reg_C-effctor"/>
</dbReference>
<accession>A0A7Y9H782</accession>
<dbReference type="GO" id="GO:0003677">
    <property type="term" value="F:DNA binding"/>
    <property type="evidence" value="ECO:0007669"/>
    <property type="project" value="UniProtKB-KW"/>
</dbReference>
<dbReference type="EMBL" id="JACCBW010000005">
    <property type="protein sequence ID" value="NYE38589.1"/>
    <property type="molecule type" value="Genomic_DNA"/>
</dbReference>
<evidence type="ECO:0000313" key="5">
    <source>
        <dbReference type="EMBL" id="NYE38589.1"/>
    </source>
</evidence>
<dbReference type="PANTHER" id="PTHR44688:SF16">
    <property type="entry name" value="DNA-BINDING TRANSCRIPTIONAL ACTIVATOR DEVR_DOSR"/>
    <property type="match status" value="1"/>
</dbReference>
<dbReference type="GO" id="GO:0006355">
    <property type="term" value="P:regulation of DNA-templated transcription"/>
    <property type="evidence" value="ECO:0007669"/>
    <property type="project" value="InterPro"/>
</dbReference>
<keyword evidence="3" id="KW-0804">Transcription</keyword>
<dbReference type="InterPro" id="IPR000792">
    <property type="entry name" value="Tscrpt_reg_LuxR_C"/>
</dbReference>
<dbReference type="Gene3D" id="3.40.50.2300">
    <property type="match status" value="1"/>
</dbReference>
<reference evidence="5 6" key="1">
    <citation type="submission" date="2020-07" db="EMBL/GenBank/DDBJ databases">
        <authorList>
            <person name="Partida-Martinez L."/>
            <person name="Huntemann M."/>
            <person name="Clum A."/>
            <person name="Wang J."/>
            <person name="Palaniappan K."/>
            <person name="Ritter S."/>
            <person name="Chen I.-M."/>
            <person name="Stamatis D."/>
            <person name="Reddy T."/>
            <person name="O'Malley R."/>
            <person name="Daum C."/>
            <person name="Shapiro N."/>
            <person name="Ivanova N."/>
            <person name="Kyrpides N."/>
            <person name="Woyke T."/>
        </authorList>
    </citation>
    <scope>NUCLEOTIDE SEQUENCE [LARGE SCALE GENOMIC DNA]</scope>
    <source>
        <strain evidence="5 6">AT2.17</strain>
    </source>
</reference>
<keyword evidence="2 5" id="KW-0238">DNA-binding</keyword>
<dbReference type="CDD" id="cd06170">
    <property type="entry name" value="LuxR_C_like"/>
    <property type="match status" value="1"/>
</dbReference>
<evidence type="ECO:0000256" key="1">
    <source>
        <dbReference type="ARBA" id="ARBA00023015"/>
    </source>
</evidence>
<evidence type="ECO:0000313" key="6">
    <source>
        <dbReference type="Proteomes" id="UP000549911"/>
    </source>
</evidence>
<organism evidence="5 6">
    <name type="scientific">Nocardioides cavernae</name>
    <dbReference type="NCBI Taxonomy" id="1921566"/>
    <lineage>
        <taxon>Bacteria</taxon>
        <taxon>Bacillati</taxon>
        <taxon>Actinomycetota</taxon>
        <taxon>Actinomycetes</taxon>
        <taxon>Propionibacteriales</taxon>
        <taxon>Nocardioidaceae</taxon>
        <taxon>Nocardioides</taxon>
    </lineage>
</organism>
<proteinExistence type="predicted"/>
<evidence type="ECO:0000256" key="2">
    <source>
        <dbReference type="ARBA" id="ARBA00023125"/>
    </source>
</evidence>
<dbReference type="PROSITE" id="PS50043">
    <property type="entry name" value="HTH_LUXR_2"/>
    <property type="match status" value="1"/>
</dbReference>
<dbReference type="PRINTS" id="PR00038">
    <property type="entry name" value="HTHLUXR"/>
</dbReference>
<gene>
    <name evidence="5" type="ORF">F4692_003739</name>
</gene>
<keyword evidence="1" id="KW-0805">Transcription regulation</keyword>
<dbReference type="AlphaFoldDB" id="A0A7Y9H782"/>
<dbReference type="Proteomes" id="UP000549911">
    <property type="component" value="Unassembled WGS sequence"/>
</dbReference>
<dbReference type="RefSeq" id="WP_179621229.1">
    <property type="nucleotide sequence ID" value="NZ_JACCBW010000005.1"/>
</dbReference>
<dbReference type="Pfam" id="PF00196">
    <property type="entry name" value="GerE"/>
    <property type="match status" value="1"/>
</dbReference>
<reference evidence="5 6" key="2">
    <citation type="submission" date="2020-08" db="EMBL/GenBank/DDBJ databases">
        <title>The Agave Microbiome: Exploring the role of microbial communities in plant adaptations to desert environments.</title>
        <authorList>
            <person name="Partida-Martinez L.P."/>
        </authorList>
    </citation>
    <scope>NUCLEOTIDE SEQUENCE [LARGE SCALE GENOMIC DNA]</scope>
    <source>
        <strain evidence="5 6">AT2.17</strain>
    </source>
</reference>